<dbReference type="PRINTS" id="PR00344">
    <property type="entry name" value="BCTRLSENSOR"/>
</dbReference>
<dbReference type="GO" id="GO:0005886">
    <property type="term" value="C:plasma membrane"/>
    <property type="evidence" value="ECO:0007669"/>
    <property type="project" value="UniProtKB-SubCell"/>
</dbReference>
<comment type="subcellular location">
    <subcellularLocation>
        <location evidence="2">Cell membrane</location>
    </subcellularLocation>
</comment>
<dbReference type="EMBL" id="DXDC01000432">
    <property type="protein sequence ID" value="HIY67425.1"/>
    <property type="molecule type" value="Genomic_DNA"/>
</dbReference>
<dbReference type="PROSITE" id="PS50109">
    <property type="entry name" value="HIS_KIN"/>
    <property type="match status" value="1"/>
</dbReference>
<dbReference type="SUPFAM" id="SSF47384">
    <property type="entry name" value="Homodimeric domain of signal transducing histidine kinase"/>
    <property type="match status" value="1"/>
</dbReference>
<gene>
    <name evidence="11" type="ORF">H9830_14250</name>
</gene>
<feature type="domain" description="Histidine kinase" evidence="10">
    <location>
        <begin position="159"/>
        <end position="375"/>
    </location>
</feature>
<dbReference type="InterPro" id="IPR003594">
    <property type="entry name" value="HATPase_dom"/>
</dbReference>
<reference evidence="11" key="1">
    <citation type="journal article" date="2021" name="PeerJ">
        <title>Extensive microbial diversity within the chicken gut microbiome revealed by metagenomics and culture.</title>
        <authorList>
            <person name="Gilroy R."/>
            <person name="Ravi A."/>
            <person name="Getino M."/>
            <person name="Pursley I."/>
            <person name="Horton D.L."/>
            <person name="Alikhan N.F."/>
            <person name="Baker D."/>
            <person name="Gharbi K."/>
            <person name="Hall N."/>
            <person name="Watson M."/>
            <person name="Adriaenssens E.M."/>
            <person name="Foster-Nyarko E."/>
            <person name="Jarju S."/>
            <person name="Secka A."/>
            <person name="Antonio M."/>
            <person name="Oren A."/>
            <person name="Chaudhuri R.R."/>
            <person name="La Ragione R."/>
            <person name="Hildebrand F."/>
            <person name="Pallen M.J."/>
        </authorList>
    </citation>
    <scope>NUCLEOTIDE SEQUENCE</scope>
    <source>
        <strain evidence="11">ChiGjej1B1-98</strain>
    </source>
</reference>
<dbReference type="PANTHER" id="PTHR45453:SF1">
    <property type="entry name" value="PHOSPHATE REGULON SENSOR PROTEIN PHOR"/>
    <property type="match status" value="1"/>
</dbReference>
<sequence length="382" mass="41480">MQDPAVIVLITFAFGALVGLAGYWVIDYSERRGRAALELTTESIPSGVVEVVLALESGGIILDHSNTVLRASPGAQLLGLVADGKIVHSSILEVIDDSREKSAPVSRTVELTQGRFSDDQQIILHVRAAPLGAKYMLLLTDDHTEEERLNSVRRDFIANVSHELKTPVGAIALLSDAIDAAGDDLERVRSFTGRLRREAQRLGTMTKEIIDLTYIQTVNPLESAVPVKVADIVDAAFDANRVAAEAKRIRLTARVVEDVSVMGDQQMLTTALKNLVANAVTYSDDHEHVGVGVRRTEDGVEIAVTDKGIGIDASEQQRVFERFYRVDPARSRHTGGTGLGLSIVKHVTRSHGGSVSVWSKPGEGSTFTIRLPYVDPSQEDKE</sequence>
<dbReference type="CDD" id="cd00075">
    <property type="entry name" value="HATPase"/>
    <property type="match status" value="1"/>
</dbReference>
<evidence type="ECO:0000259" key="10">
    <source>
        <dbReference type="PROSITE" id="PS50109"/>
    </source>
</evidence>
<dbReference type="Pfam" id="PF02518">
    <property type="entry name" value="HATPase_c"/>
    <property type="match status" value="1"/>
</dbReference>
<dbReference type="GO" id="GO:0000155">
    <property type="term" value="F:phosphorelay sensor kinase activity"/>
    <property type="evidence" value="ECO:0007669"/>
    <property type="project" value="InterPro"/>
</dbReference>
<comment type="caution">
    <text evidence="11">The sequence shown here is derived from an EMBL/GenBank/DDBJ whole genome shotgun (WGS) entry which is preliminary data.</text>
</comment>
<dbReference type="InterPro" id="IPR036097">
    <property type="entry name" value="HisK_dim/P_sf"/>
</dbReference>
<evidence type="ECO:0000256" key="5">
    <source>
        <dbReference type="ARBA" id="ARBA00022679"/>
    </source>
</evidence>
<evidence type="ECO:0000256" key="3">
    <source>
        <dbReference type="ARBA" id="ARBA00012438"/>
    </source>
</evidence>
<name>A0A9D1YYG8_9MICO</name>
<dbReference type="Proteomes" id="UP000824005">
    <property type="component" value="Unassembled WGS sequence"/>
</dbReference>
<keyword evidence="5" id="KW-0808">Transferase</keyword>
<evidence type="ECO:0000256" key="9">
    <source>
        <dbReference type="SAM" id="Phobius"/>
    </source>
</evidence>
<dbReference type="FunFam" id="3.30.565.10:FF:000006">
    <property type="entry name" value="Sensor histidine kinase WalK"/>
    <property type="match status" value="1"/>
</dbReference>
<dbReference type="InterPro" id="IPR004358">
    <property type="entry name" value="Sig_transdc_His_kin-like_C"/>
</dbReference>
<evidence type="ECO:0000313" key="11">
    <source>
        <dbReference type="EMBL" id="HIY67425.1"/>
    </source>
</evidence>
<keyword evidence="9" id="KW-0472">Membrane</keyword>
<keyword evidence="6 11" id="KW-0418">Kinase</keyword>
<feature type="transmembrane region" description="Helical" evidence="9">
    <location>
        <begin position="6"/>
        <end position="26"/>
    </location>
</feature>
<dbReference type="SUPFAM" id="SSF55874">
    <property type="entry name" value="ATPase domain of HSP90 chaperone/DNA topoisomerase II/histidine kinase"/>
    <property type="match status" value="1"/>
</dbReference>
<dbReference type="PANTHER" id="PTHR45453">
    <property type="entry name" value="PHOSPHATE REGULON SENSOR PROTEIN PHOR"/>
    <property type="match status" value="1"/>
</dbReference>
<evidence type="ECO:0000256" key="7">
    <source>
        <dbReference type="ARBA" id="ARBA00023012"/>
    </source>
</evidence>
<dbReference type="InterPro" id="IPR005467">
    <property type="entry name" value="His_kinase_dom"/>
</dbReference>
<evidence type="ECO:0000256" key="2">
    <source>
        <dbReference type="ARBA" id="ARBA00004236"/>
    </source>
</evidence>
<dbReference type="AlphaFoldDB" id="A0A9D1YYG8"/>
<proteinExistence type="predicted"/>
<evidence type="ECO:0000256" key="8">
    <source>
        <dbReference type="ARBA" id="ARBA00039401"/>
    </source>
</evidence>
<dbReference type="CDD" id="cd00082">
    <property type="entry name" value="HisKA"/>
    <property type="match status" value="1"/>
</dbReference>
<evidence type="ECO:0000256" key="4">
    <source>
        <dbReference type="ARBA" id="ARBA00022553"/>
    </source>
</evidence>
<dbReference type="Gene3D" id="1.10.287.130">
    <property type="match status" value="1"/>
</dbReference>
<accession>A0A9D1YYG8</accession>
<keyword evidence="4" id="KW-0597">Phosphoprotein</keyword>
<comment type="catalytic activity">
    <reaction evidence="1">
        <text>ATP + protein L-histidine = ADP + protein N-phospho-L-histidine.</text>
        <dbReference type="EC" id="2.7.13.3"/>
    </reaction>
</comment>
<keyword evidence="7" id="KW-0902">Two-component regulatory system</keyword>
<evidence type="ECO:0000256" key="1">
    <source>
        <dbReference type="ARBA" id="ARBA00000085"/>
    </source>
</evidence>
<dbReference type="SMART" id="SM00387">
    <property type="entry name" value="HATPase_c"/>
    <property type="match status" value="1"/>
</dbReference>
<dbReference type="GO" id="GO:0016036">
    <property type="term" value="P:cellular response to phosphate starvation"/>
    <property type="evidence" value="ECO:0007669"/>
    <property type="project" value="TreeGrafter"/>
</dbReference>
<protein>
    <recommendedName>
        <fullName evidence="8">Sensor-like histidine kinase SenX3</fullName>
        <ecNumber evidence="3">2.7.13.3</ecNumber>
    </recommendedName>
</protein>
<reference evidence="11" key="2">
    <citation type="submission" date="2021-04" db="EMBL/GenBank/DDBJ databases">
        <authorList>
            <person name="Gilroy R."/>
        </authorList>
    </citation>
    <scope>NUCLEOTIDE SEQUENCE</scope>
    <source>
        <strain evidence="11">ChiGjej1B1-98</strain>
    </source>
</reference>
<organism evidence="11 12">
    <name type="scientific">Candidatus Agrococcus pullicola</name>
    <dbReference type="NCBI Taxonomy" id="2838429"/>
    <lineage>
        <taxon>Bacteria</taxon>
        <taxon>Bacillati</taxon>
        <taxon>Actinomycetota</taxon>
        <taxon>Actinomycetes</taxon>
        <taxon>Micrococcales</taxon>
        <taxon>Microbacteriaceae</taxon>
        <taxon>Agrococcus</taxon>
    </lineage>
</organism>
<dbReference type="InterPro" id="IPR003661">
    <property type="entry name" value="HisK_dim/P_dom"/>
</dbReference>
<dbReference type="Gene3D" id="3.30.565.10">
    <property type="entry name" value="Histidine kinase-like ATPase, C-terminal domain"/>
    <property type="match status" value="1"/>
</dbReference>
<dbReference type="SMART" id="SM00388">
    <property type="entry name" value="HisKA"/>
    <property type="match status" value="1"/>
</dbReference>
<dbReference type="InterPro" id="IPR036890">
    <property type="entry name" value="HATPase_C_sf"/>
</dbReference>
<keyword evidence="9" id="KW-1133">Transmembrane helix</keyword>
<dbReference type="InterPro" id="IPR050351">
    <property type="entry name" value="BphY/WalK/GraS-like"/>
</dbReference>
<dbReference type="Pfam" id="PF00512">
    <property type="entry name" value="HisKA"/>
    <property type="match status" value="1"/>
</dbReference>
<keyword evidence="9" id="KW-0812">Transmembrane</keyword>
<dbReference type="EC" id="2.7.13.3" evidence="3"/>
<evidence type="ECO:0000313" key="12">
    <source>
        <dbReference type="Proteomes" id="UP000824005"/>
    </source>
</evidence>
<evidence type="ECO:0000256" key="6">
    <source>
        <dbReference type="ARBA" id="ARBA00022777"/>
    </source>
</evidence>
<dbReference type="GO" id="GO:0004721">
    <property type="term" value="F:phosphoprotein phosphatase activity"/>
    <property type="evidence" value="ECO:0007669"/>
    <property type="project" value="TreeGrafter"/>
</dbReference>